<dbReference type="Gene3D" id="2.30.30.490">
    <property type="match status" value="1"/>
</dbReference>
<feature type="compositionally biased region" description="Basic and acidic residues" evidence="4">
    <location>
        <begin position="1207"/>
        <end position="1227"/>
    </location>
</feature>
<evidence type="ECO:0000256" key="2">
    <source>
        <dbReference type="ARBA" id="ARBA00023242"/>
    </source>
</evidence>
<feature type="region of interest" description="Disordered" evidence="4">
    <location>
        <begin position="177"/>
        <end position="227"/>
    </location>
</feature>
<evidence type="ECO:0000256" key="4">
    <source>
        <dbReference type="SAM" id="MobiDB-lite"/>
    </source>
</evidence>
<dbReference type="InterPro" id="IPR017923">
    <property type="entry name" value="TFIIS_N"/>
</dbReference>
<evidence type="ECO:0000256" key="3">
    <source>
        <dbReference type="PROSITE-ProRule" id="PRU00649"/>
    </source>
</evidence>
<dbReference type="PROSITE" id="PS51319">
    <property type="entry name" value="TFIIS_N"/>
    <property type="match status" value="1"/>
</dbReference>
<proteinExistence type="predicted"/>
<comment type="subcellular location">
    <subcellularLocation>
        <location evidence="1 3">Nucleus</location>
    </subcellularLocation>
</comment>
<dbReference type="InterPro" id="IPR043151">
    <property type="entry name" value="BAH_sf"/>
</dbReference>
<dbReference type="PANTHER" id="PTHR46548">
    <property type="entry name" value="BAH AND TFIIS DOMAIN-CONTAINING PROTEIN-RELATED"/>
    <property type="match status" value="1"/>
</dbReference>
<dbReference type="PROSITE" id="PS51038">
    <property type="entry name" value="BAH"/>
    <property type="match status" value="1"/>
</dbReference>
<dbReference type="OMA" id="FVCRRIY"/>
<evidence type="ECO:0000256" key="1">
    <source>
        <dbReference type="ARBA" id="ARBA00004123"/>
    </source>
</evidence>
<dbReference type="SMART" id="SM00439">
    <property type="entry name" value="BAH"/>
    <property type="match status" value="1"/>
</dbReference>
<dbReference type="Pfam" id="PF08711">
    <property type="entry name" value="Med26"/>
    <property type="match status" value="1"/>
</dbReference>
<feature type="compositionally biased region" description="Polar residues" evidence="4">
    <location>
        <begin position="1145"/>
        <end position="1157"/>
    </location>
</feature>
<dbReference type="SUPFAM" id="SSF47676">
    <property type="entry name" value="Conserved domain common to transcription factors TFIIS, elongin A, CRSP70"/>
    <property type="match status" value="1"/>
</dbReference>
<dbReference type="Proteomes" id="UP000825935">
    <property type="component" value="Chromosome 23"/>
</dbReference>
<gene>
    <name evidence="7" type="ORF">KP509_23G037400</name>
</gene>
<dbReference type="EMBL" id="CM035428">
    <property type="protein sequence ID" value="KAH7301666.1"/>
    <property type="molecule type" value="Genomic_DNA"/>
</dbReference>
<dbReference type="InterPro" id="IPR001025">
    <property type="entry name" value="BAH_dom"/>
</dbReference>
<evidence type="ECO:0000313" key="7">
    <source>
        <dbReference type="EMBL" id="KAH7301666.1"/>
    </source>
</evidence>
<dbReference type="OrthoDB" id="1917005at2759"/>
<dbReference type="CDD" id="cd00183">
    <property type="entry name" value="TFIIS_I"/>
    <property type="match status" value="1"/>
</dbReference>
<dbReference type="InterPro" id="IPR035441">
    <property type="entry name" value="TFIIS/LEDGF_dom_sf"/>
</dbReference>
<feature type="compositionally biased region" description="Low complexity" evidence="4">
    <location>
        <begin position="186"/>
        <end position="197"/>
    </location>
</feature>
<dbReference type="PANTHER" id="PTHR46548:SF1">
    <property type="entry name" value="BAH AND TFIIS DOMAIN-CONTAINING PROTEIN-RELATED"/>
    <property type="match status" value="1"/>
</dbReference>
<feature type="domain" description="BAH" evidence="5">
    <location>
        <begin position="42"/>
        <end position="156"/>
    </location>
</feature>
<dbReference type="Pfam" id="PF01426">
    <property type="entry name" value="BAH"/>
    <property type="match status" value="1"/>
</dbReference>
<sequence>MHGQCSEDRKQEQHSWPRPLWRSSVGTQADSACVNYVVKAGCKLGVGDCAIFRADDAPFLIGIIKGLSLGKEGNLKLHVNWLYRLGDIKVGKGVSFEAAPNEIFYSFHEDEISAAALLHPCKVAFLKKGAELPSSVSSFVCRRIYDSANKCLHWLTDQDYTNEQQAELDQLLDRTKHEMQASSEDPSSQGRSPSLSPSKRESVSTSQSTQGRGKKRPQNDQSLESGKCAKLVKMEDSVKRDCPVMKFEDFADIASKCEGLTSLVFIDQLLHVMHQEQNDYIRNPADIMPRRTVLASIIATTEKNDCLTHFVHLGGLGVLNDWLQEAHKGKLGNGIPKDGDKDLEVLLLTLIRALGKLPVDLDALRNCIVGKSVNKLRTHRNIEIQKKARELVDAWKEVVHAEMKSSDAVKKRTANSWPSKYVNETQNKLGTGQCSVFGKPGSNVGNTKVIIQSNGSKGHLPSGGSKGATLKPTVSSIDSAPVVKEEKSCSSSQSQNNCNSCCSQLDKGDGVSKDDMMPDRTGMLSDKSLGTKLHKLGHPANKSYLATNSAGSHKDEIRKRKCEKLNDSGLLDKVTNNGGCMDLNNQRLIVRLPNPGRNPSQNISGRCLADGSATVNRGSPTGSLPRPNLMKENVGVPSNLEVDAGDFKYGILSGADVNEKNSVGRASISEAKDCKSPGFKHMRKDLVCKRFRMDVRKRVRNSSKPRPEEFVLDDDQVGGIDLLASVAACEDIETQKSLSSSSSDGELPVSRDVGEFFVPGKVDVGIRHQGDCKDGEMLNEAALQIEVSIQEKLLGDSALDVATQLVSMSNSGVNNRSPPLELESDNAAGHLEHRHTNSFVELERVTAAKSAVPSMEQCQLVSESSHEGVAVCSPVRITGFVDPDCNVGDALQASMQVAKEVEQEVQTQCKPGAHDVKPVCVNNSISQDACCSIDQPRPCGTTADLNENGNSTQGSVSTETLIESTDTATQSDLCIPGRSFNEDSFNEDETVLQINGEDKIGKSPVDLLKVSRESFNTMENVSVVNEKDSSIHVPRDVESGDSVCVSGDVRPIFDLNEGLTSDEAVQSNFTHSATCPSTPALPASDPSPGPSARTCSLAAPVAVLAATKGAFIPPSNLSWAKSEMGWKGSASTSAFRPAEPRRVVETSQPSSDASVQTAMKTVASTDSFDRNARQLRILDIDLNIADERVLEDSTTLSSLHAVGLSEVRADDASKKSRPELDLNKVDENEPSSPLVPAARCTGTDSLRTNAVCPAAPHAVLDFDLNDRLGLEEEASSQLKDPESSDLSATIGYARQDSDIVSVGSWCSASFTPTRMVMPSLLSMSGRSESSSAIISGPRPVLNMGCTFGPVGNDLCRRAATSASADPCAGSIPSSFSHGSFPFGTGFPLTPVACNMGSPFNPPPSSPFLHAGPSPQVSAATIVSPYGGPYMAGSLRGIPGMESSAAWIRPCLDLNCGPDVGADNLDARASITSGAGLGQLSYHHAAPVSPTLKRKEPEGSFDPPRFGFEQAAWR</sequence>
<feature type="region of interest" description="Disordered" evidence="4">
    <location>
        <begin position="1131"/>
        <end position="1157"/>
    </location>
</feature>
<comment type="caution">
    <text evidence="7">The sequence shown here is derived from an EMBL/GenBank/DDBJ whole genome shotgun (WGS) entry which is preliminary data.</text>
</comment>
<dbReference type="InterPro" id="IPR003617">
    <property type="entry name" value="TFIIS/CRSP70_N_sub"/>
</dbReference>
<accession>A0A8T2RYT0</accession>
<feature type="region of interest" description="Disordered" evidence="4">
    <location>
        <begin position="454"/>
        <end position="474"/>
    </location>
</feature>
<evidence type="ECO:0000313" key="8">
    <source>
        <dbReference type="Proteomes" id="UP000825935"/>
    </source>
</evidence>
<keyword evidence="8" id="KW-1185">Reference proteome</keyword>
<keyword evidence="2 3" id="KW-0539">Nucleus</keyword>
<feature type="region of interest" description="Disordered" evidence="4">
    <location>
        <begin position="1490"/>
        <end position="1513"/>
    </location>
</feature>
<dbReference type="SMART" id="SM00509">
    <property type="entry name" value="TFS2N"/>
    <property type="match status" value="1"/>
</dbReference>
<dbReference type="GO" id="GO:0003682">
    <property type="term" value="F:chromatin binding"/>
    <property type="evidence" value="ECO:0007669"/>
    <property type="project" value="InterPro"/>
</dbReference>
<protein>
    <submittedName>
        <fullName evidence="7">Uncharacterized protein</fullName>
    </submittedName>
</protein>
<organism evidence="7 8">
    <name type="scientific">Ceratopteris richardii</name>
    <name type="common">Triangle waterfern</name>
    <dbReference type="NCBI Taxonomy" id="49495"/>
    <lineage>
        <taxon>Eukaryota</taxon>
        <taxon>Viridiplantae</taxon>
        <taxon>Streptophyta</taxon>
        <taxon>Embryophyta</taxon>
        <taxon>Tracheophyta</taxon>
        <taxon>Polypodiopsida</taxon>
        <taxon>Polypodiidae</taxon>
        <taxon>Polypodiales</taxon>
        <taxon>Pteridineae</taxon>
        <taxon>Pteridaceae</taxon>
        <taxon>Parkerioideae</taxon>
        <taxon>Ceratopteris</taxon>
    </lineage>
</organism>
<dbReference type="GO" id="GO:0005634">
    <property type="term" value="C:nucleus"/>
    <property type="evidence" value="ECO:0007669"/>
    <property type="project" value="UniProtKB-SubCell"/>
</dbReference>
<name>A0A8T2RYT0_CERRI</name>
<feature type="domain" description="TFIIS N-terminal" evidence="6">
    <location>
        <begin position="317"/>
        <end position="402"/>
    </location>
</feature>
<evidence type="ECO:0000259" key="6">
    <source>
        <dbReference type="PROSITE" id="PS51319"/>
    </source>
</evidence>
<feature type="region of interest" description="Disordered" evidence="4">
    <location>
        <begin position="1207"/>
        <end position="1237"/>
    </location>
</feature>
<dbReference type="Gene3D" id="1.20.930.10">
    <property type="entry name" value="Conserved domain common to transcription factors TFIIS, elongin A, CRSP70"/>
    <property type="match status" value="1"/>
</dbReference>
<reference evidence="7 8" key="1">
    <citation type="submission" date="2021-08" db="EMBL/GenBank/DDBJ databases">
        <title>WGS assembly of Ceratopteris richardii.</title>
        <authorList>
            <person name="Marchant D.B."/>
            <person name="Chen G."/>
            <person name="Jenkins J."/>
            <person name="Shu S."/>
            <person name="Leebens-Mack J."/>
            <person name="Grimwood J."/>
            <person name="Schmutz J."/>
            <person name="Soltis P."/>
            <person name="Soltis D."/>
            <person name="Chen Z.-H."/>
        </authorList>
    </citation>
    <scope>NUCLEOTIDE SEQUENCE [LARGE SCALE GENOMIC DNA]</scope>
    <source>
        <strain evidence="7">Whitten #5841</strain>
        <tissue evidence="7">Leaf</tissue>
    </source>
</reference>
<evidence type="ECO:0000259" key="5">
    <source>
        <dbReference type="PROSITE" id="PS51038"/>
    </source>
</evidence>